<name>A0A073JMU8_LIMRT</name>
<sequence>MNANNNSLNPWLIPVTLGASGIAGFIAGKLFGNRQISADRILKLVKNDFASEGSLTGSWINDKAVPFQRFAVKTHAYEGGVSRLEDGEEVDYEFIADAYTGSLLELKRIENN</sequence>
<organism evidence="2 14">
    <name type="scientific">Limosilactobacillus reuteri</name>
    <name type="common">Lactobacillus reuteri</name>
    <dbReference type="NCBI Taxonomy" id="1598"/>
    <lineage>
        <taxon>Bacteria</taxon>
        <taxon>Bacillati</taxon>
        <taxon>Bacillota</taxon>
        <taxon>Bacilli</taxon>
        <taxon>Lactobacillales</taxon>
        <taxon>Lactobacillaceae</taxon>
        <taxon>Limosilactobacillus</taxon>
    </lineage>
</organism>
<dbReference type="Proteomes" id="UP000452188">
    <property type="component" value="Unassembled WGS sequence"/>
</dbReference>
<dbReference type="Proteomes" id="UP000245980">
    <property type="component" value="Unassembled WGS sequence"/>
</dbReference>
<accession>A0A073JMU8</accession>
<evidence type="ECO:0000313" key="22">
    <source>
        <dbReference type="Proteomes" id="UP000452188"/>
    </source>
</evidence>
<evidence type="ECO:0000313" key="12">
    <source>
        <dbReference type="EMBL" id="QDR72224.1"/>
    </source>
</evidence>
<dbReference type="PATRIC" id="fig|1598.90.peg.1523"/>
<dbReference type="Proteomes" id="UP000276940">
    <property type="component" value="Unassembled WGS sequence"/>
</dbReference>
<dbReference type="EMBL" id="WJMX01000006">
    <property type="protein sequence ID" value="MRH80226.1"/>
    <property type="molecule type" value="Genomic_DNA"/>
</dbReference>
<evidence type="ECO:0000313" key="7">
    <source>
        <dbReference type="EMBL" id="MRH80226.1"/>
    </source>
</evidence>
<dbReference type="Proteomes" id="UP000441557">
    <property type="component" value="Unassembled WGS sequence"/>
</dbReference>
<keyword evidence="1" id="KW-0812">Transmembrane</keyword>
<keyword evidence="1" id="KW-1133">Transmembrane helix</keyword>
<evidence type="ECO:0000313" key="19">
    <source>
        <dbReference type="Proteomes" id="UP000276940"/>
    </source>
</evidence>
<dbReference type="RefSeq" id="WP_003664133.1">
    <property type="nucleotide sequence ID" value="NZ_CAJSZG010000016.1"/>
</dbReference>
<evidence type="ECO:0000313" key="11">
    <source>
        <dbReference type="EMBL" id="PWT42604.1"/>
    </source>
</evidence>
<dbReference type="Proteomes" id="UP000245735">
    <property type="component" value="Unassembled WGS sequence"/>
</dbReference>
<dbReference type="Proteomes" id="UP000095141">
    <property type="component" value="Unassembled WGS sequence"/>
</dbReference>
<dbReference type="Proteomes" id="UP000244083">
    <property type="component" value="Unassembled WGS sequence"/>
</dbReference>
<evidence type="ECO:0000313" key="18">
    <source>
        <dbReference type="Proteomes" id="UP000245980"/>
    </source>
</evidence>
<protein>
    <recommendedName>
        <fullName evidence="26">PepSY domain-containing protein</fullName>
    </recommendedName>
</protein>
<evidence type="ECO:0000313" key="4">
    <source>
        <dbReference type="EMBL" id="MRG83119.1"/>
    </source>
</evidence>
<evidence type="ECO:0000313" key="3">
    <source>
        <dbReference type="EMBL" id="MRG75670.1"/>
    </source>
</evidence>
<evidence type="ECO:0000313" key="16">
    <source>
        <dbReference type="Proteomes" id="UP000244083"/>
    </source>
</evidence>
<dbReference type="EMBL" id="WJMV01000030">
    <property type="protein sequence ID" value="MRG75670.1"/>
    <property type="molecule type" value="Genomic_DNA"/>
</dbReference>
<evidence type="ECO:0000313" key="5">
    <source>
        <dbReference type="EMBL" id="MRG89206.1"/>
    </source>
</evidence>
<evidence type="ECO:0000313" key="9">
    <source>
        <dbReference type="EMBL" id="PTV04611.1"/>
    </source>
</evidence>
<feature type="transmembrane region" description="Helical" evidence="1">
    <location>
        <begin position="12"/>
        <end position="32"/>
    </location>
</feature>
<reference evidence="13 19" key="5">
    <citation type="journal article" date="2018" name="J Appl Environ Microbiol">
        <title>The gut symbionts Lactobacillus reuteri R2lc and 2010 encode a polyketide synthase cluster that activates the mammalian aryl-hydrocarbon receptor.</title>
        <authorList>
            <person name="Ozcam M."/>
            <person name="Roos S."/>
            <person name="Van Pijkeren J.P."/>
        </authorList>
    </citation>
    <scope>NUCLEOTIDE SEQUENCE [LARGE SCALE GENOMIC DNA]</scope>
    <source>
        <strain evidence="13 19">R2lc</strain>
    </source>
</reference>
<reference evidence="21 22" key="9">
    <citation type="submission" date="2019-11" db="EMBL/GenBank/DDBJ databases">
        <title>Draft genome sequence of 12 host-associated Lactobacillus reuteri rodent strains.</title>
        <authorList>
            <person name="Zhang S."/>
            <person name="Ozcam M."/>
            <person name="Van Pijkeren J.P."/>
        </authorList>
    </citation>
    <scope>NUCLEOTIDE SEQUENCE [LARGE SCALE GENOMIC DNA]</scope>
    <source>
        <strain evidence="3 22">6799jm-1</strain>
        <strain evidence="7 24">CR</strain>
        <strain evidence="4 21">L1604-1</strain>
        <strain evidence="6 25">Lr4020</strain>
        <strain evidence="5 23">N4I</strain>
    </source>
</reference>
<evidence type="ECO:0008006" key="26">
    <source>
        <dbReference type="Google" id="ProtNLM"/>
    </source>
</evidence>
<dbReference type="EMBL" id="QGHT01000009">
    <property type="protein sequence ID" value="PWT42604.1"/>
    <property type="molecule type" value="Genomic_DNA"/>
</dbReference>
<reference evidence="9" key="4">
    <citation type="journal article" date="2018" name="Genome Announc.">
        <title>Fifty-Six Draft Genome Sequences of 10 Lactobacillus Species from 22 Commercial Dietary Supplements.</title>
        <authorList>
            <person name="Gangiredla J."/>
            <person name="Barnaba T.J."/>
            <person name="Mammel M.K."/>
            <person name="Lacher D.W."/>
            <person name="Elkins C.A."/>
            <person name="Lampel K.A."/>
            <person name="Whitehouse C.A."/>
            <person name="Tartera C."/>
        </authorList>
    </citation>
    <scope>NUCLEOTIDE SEQUENCE</scope>
    <source>
        <strain evidence="9">DS12_10</strain>
    </source>
</reference>
<evidence type="ECO:0000313" key="24">
    <source>
        <dbReference type="Proteomes" id="UP000470878"/>
    </source>
</evidence>
<dbReference type="Proteomes" id="UP000472879">
    <property type="component" value="Unassembled WGS sequence"/>
</dbReference>
<dbReference type="Proteomes" id="UP000027731">
    <property type="component" value="Unassembled WGS sequence"/>
</dbReference>
<dbReference type="EMBL" id="WJNA01000013">
    <property type="protein sequence ID" value="MRH09144.1"/>
    <property type="molecule type" value="Genomic_DNA"/>
</dbReference>
<dbReference type="EMBL" id="QAZN01000003">
    <property type="protein sequence ID" value="PTV04611.1"/>
    <property type="molecule type" value="Genomic_DNA"/>
</dbReference>
<dbReference type="AlphaFoldDB" id="A0A073JMU8"/>
<dbReference type="EMBL" id="QGHV01000003">
    <property type="protein sequence ID" value="PWT38412.1"/>
    <property type="molecule type" value="Genomic_DNA"/>
</dbReference>
<evidence type="ECO:0000313" key="14">
    <source>
        <dbReference type="Proteomes" id="UP000027731"/>
    </source>
</evidence>
<keyword evidence="1" id="KW-0472">Membrane</keyword>
<evidence type="ECO:0000313" key="2">
    <source>
        <dbReference type="EMBL" id="KEK14429.1"/>
    </source>
</evidence>
<evidence type="ECO:0000313" key="13">
    <source>
        <dbReference type="EMBL" id="RMX26060.1"/>
    </source>
</evidence>
<evidence type="ECO:0000256" key="1">
    <source>
        <dbReference type="SAM" id="Phobius"/>
    </source>
</evidence>
<reference evidence="8 15" key="2">
    <citation type="submission" date="2016-08" db="EMBL/GenBank/DDBJ databases">
        <title>Probiotic bacterium isolated from chicken gut.</title>
        <authorList>
            <person name="Levy J.L."/>
            <person name="Hassan H.M."/>
            <person name="Mendoza M.A."/>
        </authorList>
    </citation>
    <scope>NUCLEOTIDE SEQUENCE [LARGE SCALE GENOMIC DNA]</scope>
    <source>
        <strain evidence="8 15">P43</strain>
    </source>
</reference>
<evidence type="ECO:0000313" key="15">
    <source>
        <dbReference type="Proteomes" id="UP000095141"/>
    </source>
</evidence>
<dbReference type="EMBL" id="CP041676">
    <property type="protein sequence ID" value="QDR72224.1"/>
    <property type="molecule type" value="Genomic_DNA"/>
</dbReference>
<reference evidence="12 20" key="8">
    <citation type="submission" date="2019-07" db="EMBL/GenBank/DDBJ databases">
        <title>Gastrointestinal microbiota of Peromyscus leucopus, the white-footed mouse.</title>
        <authorList>
            <person name="Milovic A."/>
            <person name="Bassam K."/>
            <person name="Barbour A.G."/>
        </authorList>
    </citation>
    <scope>NUCLEOTIDE SEQUENCE [LARGE SCALE GENOMIC DNA]</scope>
    <source>
        <strain evidence="12 20">LL7</strain>
    </source>
</reference>
<dbReference type="EMBL" id="PTLS01000021">
    <property type="protein sequence ID" value="RMX26060.1"/>
    <property type="molecule type" value="Genomic_DNA"/>
</dbReference>
<dbReference type="EMBL" id="MCNS01000015">
    <property type="protein sequence ID" value="OCX46971.1"/>
    <property type="molecule type" value="Genomic_DNA"/>
</dbReference>
<reference evidence="2 14" key="1">
    <citation type="submission" date="2014-06" db="EMBL/GenBank/DDBJ databases">
        <title>Genetic determinant of reutericyclin biosynthesis of Lactobacillus reuteri.</title>
        <authorList>
            <person name="Lin X."/>
            <person name="Duar R."/>
            <person name="Walter J."/>
            <person name="Gaenzle M."/>
        </authorList>
    </citation>
    <scope>NUCLEOTIDE SEQUENCE [LARGE SCALE GENOMIC DNA]</scope>
    <source>
        <strain evidence="2 14">LTH2584</strain>
    </source>
</reference>
<evidence type="ECO:0000313" key="10">
    <source>
        <dbReference type="EMBL" id="PWT38412.1"/>
    </source>
</evidence>
<evidence type="ECO:0000313" key="23">
    <source>
        <dbReference type="Proteomes" id="UP000460207"/>
    </source>
</evidence>
<evidence type="ECO:0000313" key="17">
    <source>
        <dbReference type="Proteomes" id="UP000245735"/>
    </source>
</evidence>
<reference evidence="16" key="6">
    <citation type="submission" date="2018-04" db="EMBL/GenBank/DDBJ databases">
        <title>Draft Genome Sequences of 10 Lactobacillus Species from 22 Commercial Probiotic Products.</title>
        <authorList>
            <person name="Gangiredla J."/>
            <person name="Barnaba T.J."/>
            <person name="Mammel M.K."/>
            <person name="Lacher D.W."/>
            <person name="Elkins C.A."/>
            <person name="Lampel K.A."/>
            <person name="Whitehouse C.A."/>
            <person name="Tartera C."/>
        </authorList>
    </citation>
    <scope>NUCLEOTIDE SEQUENCE [LARGE SCALE GENOMIC DNA]</scope>
    <source>
        <strain evidence="16">DS12_10</strain>
    </source>
</reference>
<dbReference type="EMBL" id="WJND01000005">
    <property type="protein sequence ID" value="MRG89206.1"/>
    <property type="molecule type" value="Genomic_DNA"/>
</dbReference>
<gene>
    <name evidence="8" type="ORF">BFD03_08305</name>
    <name evidence="13" type="ORF">C5O77_02715</name>
    <name evidence="9" type="ORF">DB325_02685</name>
    <name evidence="11" type="ORF">DKZ22_03815</name>
    <name evidence="10" type="ORF">DKZ35_01140</name>
    <name evidence="12" type="ORF">FOD75_03520</name>
    <name evidence="5" type="ORF">GIX76_04280</name>
    <name evidence="7" type="ORF">GIX77_05495</name>
    <name evidence="3" type="ORF">GIX79_07890</name>
    <name evidence="4" type="ORF">GIX80_01735</name>
    <name evidence="6" type="ORF">GIX81_06730</name>
    <name evidence="2" type="ORF">LR3_00935</name>
</gene>
<dbReference type="Proteomes" id="UP000460207">
    <property type="component" value="Unassembled WGS sequence"/>
</dbReference>
<dbReference type="EMBL" id="WJMZ01000002">
    <property type="protein sequence ID" value="MRG83119.1"/>
    <property type="molecule type" value="Genomic_DNA"/>
</dbReference>
<reference evidence="17 18" key="3">
    <citation type="journal article" date="2018" name="Front. Microbiol.">
        <title>Comparative Genomics of the Herbivore Gut Symbiont Lactobacillus reuteri Reveals Genetic Diversity and Lifestyle Adaptation.</title>
        <authorList>
            <person name="Zhao J."/>
        </authorList>
    </citation>
    <scope>NUCLEOTIDE SEQUENCE [LARGE SCALE GENOMIC DNA]</scope>
    <source>
        <strain evidence="11 18">LR10</strain>
        <strain evidence="17">LR9</strain>
    </source>
</reference>
<proteinExistence type="predicted"/>
<evidence type="ECO:0000313" key="21">
    <source>
        <dbReference type="Proteomes" id="UP000441557"/>
    </source>
</evidence>
<evidence type="ECO:0000313" key="8">
    <source>
        <dbReference type="EMBL" id="OCX46971.1"/>
    </source>
</evidence>
<reference evidence="10" key="7">
    <citation type="submission" date="2018-05" db="EMBL/GenBank/DDBJ databases">
        <authorList>
            <person name="Peng X.Y."/>
            <person name="Xu Y.F."/>
            <person name="Luo D."/>
            <person name="Yu J."/>
            <person name="Gu J.Y."/>
        </authorList>
    </citation>
    <scope>NUCLEOTIDE SEQUENCE</scope>
    <source>
        <strain evidence="11">LR10</strain>
        <strain evidence="10">LR9</strain>
    </source>
</reference>
<evidence type="ECO:0000313" key="6">
    <source>
        <dbReference type="EMBL" id="MRH09144.1"/>
    </source>
</evidence>
<dbReference type="OMA" id="WIHMIPE"/>
<dbReference type="Proteomes" id="UP000470878">
    <property type="component" value="Unassembled WGS sequence"/>
</dbReference>
<dbReference type="EMBL" id="JOSX01000020">
    <property type="protein sequence ID" value="KEK14429.1"/>
    <property type="molecule type" value="Genomic_DNA"/>
</dbReference>
<evidence type="ECO:0000313" key="20">
    <source>
        <dbReference type="Proteomes" id="UP000316394"/>
    </source>
</evidence>
<dbReference type="Proteomes" id="UP000316394">
    <property type="component" value="Chromosome"/>
</dbReference>
<evidence type="ECO:0000313" key="25">
    <source>
        <dbReference type="Proteomes" id="UP000472879"/>
    </source>
</evidence>